<evidence type="ECO:0000256" key="10">
    <source>
        <dbReference type="ARBA" id="ARBA00023204"/>
    </source>
</evidence>
<dbReference type="GO" id="GO:0016787">
    <property type="term" value="F:hydrolase activity"/>
    <property type="evidence" value="ECO:0007669"/>
    <property type="project" value="UniProtKB-KW"/>
</dbReference>
<dbReference type="Pfam" id="PF00493">
    <property type="entry name" value="MCM"/>
    <property type="match status" value="1"/>
</dbReference>
<dbReference type="STRING" id="645134.A0A0L0HW85"/>
<dbReference type="eggNOG" id="KOG0477">
    <property type="taxonomic scope" value="Eukaryota"/>
</dbReference>
<dbReference type="InterPro" id="IPR027417">
    <property type="entry name" value="P-loop_NTPase"/>
</dbReference>
<dbReference type="OMA" id="HYVKQHF"/>
<evidence type="ECO:0000256" key="3">
    <source>
        <dbReference type="ARBA" id="ARBA00012551"/>
    </source>
</evidence>
<evidence type="ECO:0000259" key="16">
    <source>
        <dbReference type="PROSITE" id="PS50051"/>
    </source>
</evidence>
<dbReference type="InterPro" id="IPR003593">
    <property type="entry name" value="AAA+_ATPase"/>
</dbReference>
<dbReference type="PROSITE" id="PS50051">
    <property type="entry name" value="MCM_2"/>
    <property type="match status" value="1"/>
</dbReference>
<keyword evidence="5" id="KW-0227">DNA damage</keyword>
<dbReference type="InterPro" id="IPR031327">
    <property type="entry name" value="MCM"/>
</dbReference>
<dbReference type="InParanoid" id="A0A0L0HW85"/>
<keyword evidence="11" id="KW-0539">Nucleus</keyword>
<dbReference type="EMBL" id="KQ257450">
    <property type="protein sequence ID" value="KND05144.1"/>
    <property type="molecule type" value="Genomic_DNA"/>
</dbReference>
<keyword evidence="4 14" id="KW-0547">Nucleotide-binding</keyword>
<dbReference type="RefSeq" id="XP_016613183.1">
    <property type="nucleotide sequence ID" value="XM_016757023.1"/>
</dbReference>
<keyword evidence="6" id="KW-0378">Hydrolase</keyword>
<keyword evidence="8 14" id="KW-0067">ATP-binding</keyword>
<dbReference type="SMART" id="SM00350">
    <property type="entry name" value="MCM"/>
    <property type="match status" value="1"/>
</dbReference>
<dbReference type="GO" id="GO:0006279">
    <property type="term" value="P:premeiotic DNA replication"/>
    <property type="evidence" value="ECO:0007669"/>
    <property type="project" value="UniProtKB-ARBA"/>
</dbReference>
<dbReference type="GO" id="GO:0005656">
    <property type="term" value="C:nuclear pre-replicative complex"/>
    <property type="evidence" value="ECO:0007669"/>
    <property type="project" value="UniProtKB-ARBA"/>
</dbReference>
<dbReference type="SUPFAM" id="SSF52540">
    <property type="entry name" value="P-loop containing nucleoside triphosphate hydrolases"/>
    <property type="match status" value="1"/>
</dbReference>
<keyword evidence="10" id="KW-0234">DNA repair</keyword>
<dbReference type="InterPro" id="IPR001208">
    <property type="entry name" value="MCM_dom"/>
</dbReference>
<comment type="similarity">
    <text evidence="2 14">Belongs to the MCM family.</text>
</comment>
<organism evidence="17 18">
    <name type="scientific">Spizellomyces punctatus (strain DAOM BR117)</name>
    <dbReference type="NCBI Taxonomy" id="645134"/>
    <lineage>
        <taxon>Eukaryota</taxon>
        <taxon>Fungi</taxon>
        <taxon>Fungi incertae sedis</taxon>
        <taxon>Chytridiomycota</taxon>
        <taxon>Chytridiomycota incertae sedis</taxon>
        <taxon>Chytridiomycetes</taxon>
        <taxon>Spizellomycetales</taxon>
        <taxon>Spizellomycetaceae</taxon>
        <taxon>Spizellomyces</taxon>
    </lineage>
</organism>
<evidence type="ECO:0000256" key="9">
    <source>
        <dbReference type="ARBA" id="ARBA00023125"/>
    </source>
</evidence>
<dbReference type="GO" id="GO:0003697">
    <property type="term" value="F:single-stranded DNA binding"/>
    <property type="evidence" value="ECO:0007669"/>
    <property type="project" value="TreeGrafter"/>
</dbReference>
<dbReference type="GO" id="GO:0042555">
    <property type="term" value="C:MCM complex"/>
    <property type="evidence" value="ECO:0007669"/>
    <property type="project" value="UniProtKB-ARBA"/>
</dbReference>
<evidence type="ECO:0000256" key="6">
    <source>
        <dbReference type="ARBA" id="ARBA00022801"/>
    </source>
</evidence>
<evidence type="ECO:0000256" key="2">
    <source>
        <dbReference type="ARBA" id="ARBA00008010"/>
    </source>
</evidence>
<dbReference type="GO" id="GO:0000724">
    <property type="term" value="P:double-strand break repair via homologous recombination"/>
    <property type="evidence" value="ECO:0007669"/>
    <property type="project" value="TreeGrafter"/>
</dbReference>
<dbReference type="Proteomes" id="UP000053201">
    <property type="component" value="Unassembled WGS sequence"/>
</dbReference>
<gene>
    <name evidence="17" type="ORF">SPPG_08879</name>
</gene>
<dbReference type="SMART" id="SM00382">
    <property type="entry name" value="AAA"/>
    <property type="match status" value="1"/>
</dbReference>
<proteinExistence type="inferred from homology"/>
<dbReference type="FunFam" id="3.40.50.300:FF:000671">
    <property type="entry name" value="DNA helicase MCM9 isoform X1"/>
    <property type="match status" value="1"/>
</dbReference>
<keyword evidence="9 14" id="KW-0238">DNA-binding</keyword>
<dbReference type="SUPFAM" id="SSF50249">
    <property type="entry name" value="Nucleic acid-binding proteins"/>
    <property type="match status" value="1"/>
</dbReference>
<dbReference type="AlphaFoldDB" id="A0A0L0HW85"/>
<evidence type="ECO:0000256" key="1">
    <source>
        <dbReference type="ARBA" id="ARBA00004123"/>
    </source>
</evidence>
<evidence type="ECO:0000256" key="5">
    <source>
        <dbReference type="ARBA" id="ARBA00022763"/>
    </source>
</evidence>
<evidence type="ECO:0000256" key="14">
    <source>
        <dbReference type="RuleBase" id="RU004070"/>
    </source>
</evidence>
<dbReference type="VEuPathDB" id="FungiDB:SPPG_08879"/>
<evidence type="ECO:0000256" key="15">
    <source>
        <dbReference type="SAM" id="MobiDB-lite"/>
    </source>
</evidence>
<feature type="compositionally biased region" description="Polar residues" evidence="15">
    <location>
        <begin position="778"/>
        <end position="791"/>
    </location>
</feature>
<dbReference type="GO" id="GO:0005524">
    <property type="term" value="F:ATP binding"/>
    <property type="evidence" value="ECO:0007669"/>
    <property type="project" value="UniProtKB-KW"/>
</dbReference>
<dbReference type="GeneID" id="27692004"/>
<keyword evidence="7" id="KW-0347">Helicase</keyword>
<dbReference type="InterPro" id="IPR012340">
    <property type="entry name" value="NA-bd_OB-fold"/>
</dbReference>
<evidence type="ECO:0000256" key="12">
    <source>
        <dbReference type="ARBA" id="ARBA00042301"/>
    </source>
</evidence>
<accession>A0A0L0HW85</accession>
<evidence type="ECO:0000256" key="11">
    <source>
        <dbReference type="ARBA" id="ARBA00023242"/>
    </source>
</evidence>
<feature type="region of interest" description="Disordered" evidence="15">
    <location>
        <begin position="697"/>
        <end position="838"/>
    </location>
</feature>
<dbReference type="Pfam" id="PF17207">
    <property type="entry name" value="MCM_OB"/>
    <property type="match status" value="1"/>
</dbReference>
<dbReference type="GO" id="GO:0017116">
    <property type="term" value="F:single-stranded DNA helicase activity"/>
    <property type="evidence" value="ECO:0007669"/>
    <property type="project" value="TreeGrafter"/>
</dbReference>
<sequence length="878" mass="97389">MLSRDLNDPSANVQGRSQGGPEQPTGRIGLANVEDIVGEIASILYSYYRDEILSILSQEDATKHYSVEMDMKDLGEINQQITMYTCEFPTLVLPLYDTALQHAQKHALATTPLAGHLKFKPRVHVRIFIGPPFAPNETNIHRVPRSDEVGKWRVLKGTVVRTGAVRMLESAKVFQCTKCGARWEVPSDREQFNLVPKPRRCAFDDGNMLQGCAGAKIIEVDVGKGARPDVCKDYQEIKVQEPVEKVGLGTIPRSIVVILEDDLVDQCKPGDDIFVTGTVIRRYKPFKVDERCDIEIALVANHVRAVNEQRPANTTSDDELRREFESFWERWRKEGEVLRGRDLLLKSFCPKIFGMYIVKLAIMLVLIGGVEMHQSGMKIRGDCHILLVGDPGTGKSQFLRYASRVSPRSVLTTGIGSTNAGLTCAAVKDSGEWQLEAGALVLADRGLCCIDEFGSIREHDKTAIHEAMEQQTISVAKAGLVCKLNTRCSILAATNPKGKYDPTRDVEINIALASPLLSRFDLVLILLDRENEDWDRSVSTFILDMESQLPETTLVASSDEEKAELWPLEKIQAYIAYVKEHQSPRLTEGANDVLKRYYQAQRKTDLRNAARTTIRLLESLIRLSQAHARLLNQAEVMVRDAVVAVMLMEASLQSTAIGGVEGMKNALHDGFAEDPDTEYLKHETLILRKLGLEHLQTHEEGGSPAKAQNERSGDQSGEESSDHEDDSEEEHPLCSWEPTPARSVTKRRLDIAEPENEKRSKVRDHTESEADGEDVMSHQGSQARSSKSTGHASLRRTINPKSQIGPSQEKVLPIANSGVSPPHVLLSSPANATDDESTEPDVMAELGLLGNSLPNIDQNVSLFNSLGMSQIDRRSDFG</sequence>
<protein>
    <recommendedName>
        <fullName evidence="3">DNA helicase</fullName>
        <ecNumber evidence="3">3.6.4.12</ecNumber>
    </recommendedName>
    <alternativeName>
        <fullName evidence="12">Minichromosome maintenance 9</fullName>
    </alternativeName>
</protein>
<dbReference type="InterPro" id="IPR058768">
    <property type="entry name" value="MCM9_N"/>
</dbReference>
<dbReference type="Pfam" id="PF17855">
    <property type="entry name" value="MCM_lid"/>
    <property type="match status" value="1"/>
</dbReference>
<keyword evidence="18" id="KW-1185">Reference proteome</keyword>
<evidence type="ECO:0000256" key="4">
    <source>
        <dbReference type="ARBA" id="ARBA00022741"/>
    </source>
</evidence>
<dbReference type="InterPro" id="IPR041562">
    <property type="entry name" value="MCM_lid"/>
</dbReference>
<dbReference type="Gene3D" id="2.20.28.10">
    <property type="match status" value="1"/>
</dbReference>
<dbReference type="Pfam" id="PF26066">
    <property type="entry name" value="MCM9_N"/>
    <property type="match status" value="1"/>
</dbReference>
<comment type="subcellular location">
    <subcellularLocation>
        <location evidence="1">Nucleus</location>
    </subcellularLocation>
</comment>
<reference evidence="17 18" key="1">
    <citation type="submission" date="2009-08" db="EMBL/GenBank/DDBJ databases">
        <title>The Genome Sequence of Spizellomyces punctatus strain DAOM BR117.</title>
        <authorList>
            <consortium name="The Broad Institute Genome Sequencing Platform"/>
            <person name="Russ C."/>
            <person name="Cuomo C."/>
            <person name="Shea T."/>
            <person name="Young S.K."/>
            <person name="Zeng Q."/>
            <person name="Koehrsen M."/>
            <person name="Haas B."/>
            <person name="Borodovsky M."/>
            <person name="Guigo R."/>
            <person name="Alvarado L."/>
            <person name="Berlin A."/>
            <person name="Bochicchio J."/>
            <person name="Borenstein D."/>
            <person name="Chapman S."/>
            <person name="Chen Z."/>
            <person name="Engels R."/>
            <person name="Freedman E."/>
            <person name="Gellesch M."/>
            <person name="Goldberg J."/>
            <person name="Griggs A."/>
            <person name="Gujja S."/>
            <person name="Heiman D."/>
            <person name="Hepburn T."/>
            <person name="Howarth C."/>
            <person name="Jen D."/>
            <person name="Larson L."/>
            <person name="Lewis B."/>
            <person name="Mehta T."/>
            <person name="Park D."/>
            <person name="Pearson M."/>
            <person name="Roberts A."/>
            <person name="Saif S."/>
            <person name="Shenoy N."/>
            <person name="Sisk P."/>
            <person name="Stolte C."/>
            <person name="Sykes S."/>
            <person name="Thomson T."/>
            <person name="Walk T."/>
            <person name="White J."/>
            <person name="Yandava C."/>
            <person name="Burger G."/>
            <person name="Gray M.W."/>
            <person name="Holland P.W.H."/>
            <person name="King N."/>
            <person name="Lang F.B.F."/>
            <person name="Roger A.J."/>
            <person name="Ruiz-Trillo I."/>
            <person name="Lander E."/>
            <person name="Nusbaum C."/>
        </authorList>
    </citation>
    <scope>NUCLEOTIDE SEQUENCE [LARGE SCALE GENOMIC DNA]</scope>
    <source>
        <strain evidence="17 18">DAOM BR117</strain>
    </source>
</reference>
<feature type="domain" description="MCM C-terminal AAA(+) ATPase" evidence="16">
    <location>
        <begin position="340"/>
        <end position="542"/>
    </location>
</feature>
<dbReference type="PRINTS" id="PR01657">
    <property type="entry name" value="MCMFAMILY"/>
</dbReference>
<dbReference type="OrthoDB" id="6274823at2759"/>
<dbReference type="Gene3D" id="3.40.50.300">
    <property type="entry name" value="P-loop containing nucleotide triphosphate hydrolases"/>
    <property type="match status" value="1"/>
</dbReference>
<evidence type="ECO:0000256" key="13">
    <source>
        <dbReference type="ARBA" id="ARBA00047995"/>
    </source>
</evidence>
<evidence type="ECO:0000313" key="18">
    <source>
        <dbReference type="Proteomes" id="UP000053201"/>
    </source>
</evidence>
<dbReference type="PANTHER" id="PTHR11630">
    <property type="entry name" value="DNA REPLICATION LICENSING FACTOR MCM FAMILY MEMBER"/>
    <property type="match status" value="1"/>
</dbReference>
<dbReference type="Gene3D" id="2.40.50.140">
    <property type="entry name" value="Nucleic acid-binding proteins"/>
    <property type="match status" value="1"/>
</dbReference>
<dbReference type="GO" id="GO:0043596">
    <property type="term" value="C:nuclear replication fork"/>
    <property type="evidence" value="ECO:0007669"/>
    <property type="project" value="UniProtKB-ARBA"/>
</dbReference>
<dbReference type="GO" id="GO:0031261">
    <property type="term" value="C:DNA replication preinitiation complex"/>
    <property type="evidence" value="ECO:0007669"/>
    <property type="project" value="UniProtKB-ARBA"/>
</dbReference>
<name>A0A0L0HW85_SPIPD</name>
<dbReference type="InterPro" id="IPR033762">
    <property type="entry name" value="MCM_OB"/>
</dbReference>
<evidence type="ECO:0000256" key="7">
    <source>
        <dbReference type="ARBA" id="ARBA00022806"/>
    </source>
</evidence>
<feature type="compositionally biased region" description="Basic and acidic residues" evidence="15">
    <location>
        <begin position="747"/>
        <end position="768"/>
    </location>
</feature>
<feature type="compositionally biased region" description="Acidic residues" evidence="15">
    <location>
        <begin position="716"/>
        <end position="729"/>
    </location>
</feature>
<feature type="region of interest" description="Disordered" evidence="15">
    <location>
        <begin position="1"/>
        <end position="27"/>
    </location>
</feature>
<dbReference type="PANTHER" id="PTHR11630:SF48">
    <property type="entry name" value="DNA HELICASE MCM9"/>
    <property type="match status" value="1"/>
</dbReference>
<comment type="catalytic activity">
    <reaction evidence="13">
        <text>ATP + H2O = ADP + phosphate + H(+)</text>
        <dbReference type="Rhea" id="RHEA:13065"/>
        <dbReference type="ChEBI" id="CHEBI:15377"/>
        <dbReference type="ChEBI" id="CHEBI:15378"/>
        <dbReference type="ChEBI" id="CHEBI:30616"/>
        <dbReference type="ChEBI" id="CHEBI:43474"/>
        <dbReference type="ChEBI" id="CHEBI:456216"/>
        <dbReference type="EC" id="3.6.4.12"/>
    </reaction>
</comment>
<evidence type="ECO:0000256" key="8">
    <source>
        <dbReference type="ARBA" id="ARBA00022840"/>
    </source>
</evidence>
<dbReference type="EC" id="3.6.4.12" evidence="3"/>
<evidence type="ECO:0000313" key="17">
    <source>
        <dbReference type="EMBL" id="KND05144.1"/>
    </source>
</evidence>